<evidence type="ECO:0000313" key="2">
    <source>
        <dbReference type="Proteomes" id="UP000000724"/>
    </source>
</evidence>
<name>B6HPL9_PENRW</name>
<reference evidence="1 2" key="1">
    <citation type="journal article" date="2008" name="Nat. Biotechnol.">
        <title>Genome sequencing and analysis of the filamentous fungus Penicillium chrysogenum.</title>
        <authorList>
            <person name="van den Berg M.A."/>
            <person name="Albang R."/>
            <person name="Albermann K."/>
            <person name="Badger J.H."/>
            <person name="Daran J.-M."/>
            <person name="Driessen A.J.M."/>
            <person name="Garcia-Estrada C."/>
            <person name="Fedorova N.D."/>
            <person name="Harris D.M."/>
            <person name="Heijne W.H.M."/>
            <person name="Joardar V.S."/>
            <person name="Kiel J.A.K.W."/>
            <person name="Kovalchuk A."/>
            <person name="Martin J.F."/>
            <person name="Nierman W.C."/>
            <person name="Nijland J.G."/>
            <person name="Pronk J.T."/>
            <person name="Roubos J.A."/>
            <person name="van der Klei I.J."/>
            <person name="van Peij N.N.M.E."/>
            <person name="Veenhuis M."/>
            <person name="von Doehren H."/>
            <person name="Wagner C."/>
            <person name="Wortman J.R."/>
            <person name="Bovenberg R.A.L."/>
        </authorList>
    </citation>
    <scope>NUCLEOTIDE SEQUENCE [LARGE SCALE GENOMIC DNA]</scope>
    <source>
        <strain evidence="2">ATCC 28089 / DSM 1075 / NRRL 1951 / Wisconsin 54-1255</strain>
    </source>
</reference>
<gene>
    <name evidence="1" type="ORF">Pc22g01650</name>
    <name evidence="1" type="ORF">PCH_Pc22g01650</name>
</gene>
<proteinExistence type="predicted"/>
<dbReference type="VEuPathDB" id="FungiDB:PCH_Pc22g01650"/>
<keyword evidence="2" id="KW-1185">Reference proteome</keyword>
<evidence type="ECO:0000313" key="1">
    <source>
        <dbReference type="EMBL" id="CAP97453.1"/>
    </source>
</evidence>
<dbReference type="OrthoDB" id="4336792at2759"/>
<protein>
    <submittedName>
        <fullName evidence="1">Pc22g01650 protein</fullName>
    </submittedName>
</protein>
<sequence>MGFFNNPPVFTLSRNESVLRYGSENVYQSRLTELFVAEHALREVMQREERLHHKVIALEKAVTLGTNMNTMQFEDAKIALEESQLQYPIKEWALYQAECRLHSILKEPYDRLRRDPKWYMREEMVQDCSDRGGCCSRECGCCEQRHLSKKKKGRGHCTVECKCCIGLRGFELPESQKQEMRQNFESMLREFYSASALRLANCFFCSSKSKSKLSWWQRTLKGGSYGTD</sequence>
<organism evidence="1 2">
    <name type="scientific">Penicillium rubens (strain ATCC 28089 / DSM 1075 / NRRL 1951 / Wisconsin 54-1255)</name>
    <name type="common">Penicillium chrysogenum</name>
    <dbReference type="NCBI Taxonomy" id="500485"/>
    <lineage>
        <taxon>Eukaryota</taxon>
        <taxon>Fungi</taxon>
        <taxon>Dikarya</taxon>
        <taxon>Ascomycota</taxon>
        <taxon>Pezizomycotina</taxon>
        <taxon>Eurotiomycetes</taxon>
        <taxon>Eurotiomycetidae</taxon>
        <taxon>Eurotiales</taxon>
        <taxon>Aspergillaceae</taxon>
        <taxon>Penicillium</taxon>
        <taxon>Penicillium chrysogenum species complex</taxon>
    </lineage>
</organism>
<accession>B6HPL9</accession>
<dbReference type="BioCyc" id="PCHR:PC22G01650-MONOMER"/>
<dbReference type="HOGENOM" id="CLU_1185366_0_0_1"/>
<dbReference type="EMBL" id="AM920437">
    <property type="protein sequence ID" value="CAP97453.1"/>
    <property type="molecule type" value="Genomic_DNA"/>
</dbReference>
<dbReference type="OMA" id="CCEQRHL"/>
<dbReference type="Proteomes" id="UP000000724">
    <property type="component" value="Contig Pc00c22"/>
</dbReference>
<dbReference type="AlphaFoldDB" id="B6HPL9"/>